<sequence length="58" mass="6721">MIIRKRAIFYSGEYQRTLNPVLKWKISKLPPTCGDCISVHCSEIVAINQTFRTKAEKH</sequence>
<dbReference type="AlphaFoldDB" id="A0A0L7RFV6"/>
<reference evidence="1 2" key="1">
    <citation type="submission" date="2015-07" db="EMBL/GenBank/DDBJ databases">
        <title>The genome of Habropoda laboriosa.</title>
        <authorList>
            <person name="Pan H."/>
            <person name="Kapheim K."/>
        </authorList>
    </citation>
    <scope>NUCLEOTIDE SEQUENCE [LARGE SCALE GENOMIC DNA]</scope>
    <source>
        <strain evidence="1">0110345459</strain>
    </source>
</reference>
<name>A0A0L7RFV6_9HYME</name>
<organism evidence="1 2">
    <name type="scientific">Habropoda laboriosa</name>
    <dbReference type="NCBI Taxonomy" id="597456"/>
    <lineage>
        <taxon>Eukaryota</taxon>
        <taxon>Metazoa</taxon>
        <taxon>Ecdysozoa</taxon>
        <taxon>Arthropoda</taxon>
        <taxon>Hexapoda</taxon>
        <taxon>Insecta</taxon>
        <taxon>Pterygota</taxon>
        <taxon>Neoptera</taxon>
        <taxon>Endopterygota</taxon>
        <taxon>Hymenoptera</taxon>
        <taxon>Apocrita</taxon>
        <taxon>Aculeata</taxon>
        <taxon>Apoidea</taxon>
        <taxon>Anthophila</taxon>
        <taxon>Apidae</taxon>
        <taxon>Habropoda</taxon>
    </lineage>
</organism>
<protein>
    <submittedName>
        <fullName evidence="1">Uncharacterized protein</fullName>
    </submittedName>
</protein>
<dbReference type="EMBL" id="KQ414606">
    <property type="protein sequence ID" value="KOC69616.1"/>
    <property type="molecule type" value="Genomic_DNA"/>
</dbReference>
<gene>
    <name evidence="1" type="ORF">WH47_05559</name>
</gene>
<proteinExistence type="predicted"/>
<evidence type="ECO:0000313" key="1">
    <source>
        <dbReference type="EMBL" id="KOC69616.1"/>
    </source>
</evidence>
<dbReference type="Proteomes" id="UP000053825">
    <property type="component" value="Unassembled WGS sequence"/>
</dbReference>
<keyword evidence="2" id="KW-1185">Reference proteome</keyword>
<accession>A0A0L7RFV6</accession>
<evidence type="ECO:0000313" key="2">
    <source>
        <dbReference type="Proteomes" id="UP000053825"/>
    </source>
</evidence>